<feature type="transmembrane region" description="Helical" evidence="5">
    <location>
        <begin position="60"/>
        <end position="78"/>
    </location>
</feature>
<sequence length="185" mass="20064">MLRQLKFAAGPLLLDSLGVIIFAVLMALHASVLVATICGATIAVGMVVSDIVRGKPVPAMQWLSLALVVVSAGATLLTHDPRFVMAKPSIIYWVVGCAMLRPGWLNRYVIPEEFAVIGDLMTAFGYVWAALMFVTGIANLVIAIAFPQWWLTFLAIFPTASKVVLFAVHFATLRIIGRRRVRAAA</sequence>
<name>A0AA41Z4Y4_9SPHN</name>
<dbReference type="PANTHER" id="PTHR36917">
    <property type="entry name" value="INTRACELLULAR SEPTATION PROTEIN A-RELATED"/>
    <property type="match status" value="1"/>
</dbReference>
<keyword evidence="1" id="KW-1003">Cell membrane</keyword>
<dbReference type="GO" id="GO:0005886">
    <property type="term" value="C:plasma membrane"/>
    <property type="evidence" value="ECO:0007669"/>
    <property type="project" value="TreeGrafter"/>
</dbReference>
<accession>A0AA41Z4Y4</accession>
<dbReference type="InterPro" id="IPR006008">
    <property type="entry name" value="YciB"/>
</dbReference>
<evidence type="ECO:0000313" key="7">
    <source>
        <dbReference type="Proteomes" id="UP001165565"/>
    </source>
</evidence>
<evidence type="ECO:0000256" key="3">
    <source>
        <dbReference type="ARBA" id="ARBA00022989"/>
    </source>
</evidence>
<dbReference type="PANTHER" id="PTHR36917:SF1">
    <property type="entry name" value="INNER MEMBRANE-SPANNING PROTEIN YCIB"/>
    <property type="match status" value="1"/>
</dbReference>
<feature type="transmembrane region" description="Helical" evidence="5">
    <location>
        <begin position="150"/>
        <end position="173"/>
    </location>
</feature>
<protein>
    <submittedName>
        <fullName evidence="6">Septation protein IspZ</fullName>
    </submittedName>
</protein>
<feature type="transmembrane region" description="Helical" evidence="5">
    <location>
        <begin position="122"/>
        <end position="144"/>
    </location>
</feature>
<dbReference type="Proteomes" id="UP001165565">
    <property type="component" value="Unassembled WGS sequence"/>
</dbReference>
<keyword evidence="4 5" id="KW-0472">Membrane</keyword>
<dbReference type="Pfam" id="PF04279">
    <property type="entry name" value="IspA"/>
    <property type="match status" value="1"/>
</dbReference>
<reference evidence="6" key="1">
    <citation type="submission" date="2022-06" db="EMBL/GenBank/DDBJ databases">
        <title>Sphingomonas sp. nov. isolated from rhizosphere soil of tomato.</title>
        <authorList>
            <person name="Dong H."/>
            <person name="Gao R."/>
        </authorList>
    </citation>
    <scope>NUCLEOTIDE SEQUENCE</scope>
    <source>
        <strain evidence="6">MMSM24</strain>
    </source>
</reference>
<dbReference type="AlphaFoldDB" id="A0AA41Z4Y4"/>
<feature type="transmembrane region" description="Helical" evidence="5">
    <location>
        <begin position="90"/>
        <end position="110"/>
    </location>
</feature>
<keyword evidence="7" id="KW-1185">Reference proteome</keyword>
<organism evidence="6 7">
    <name type="scientific">Sphingomonas lycopersici</name>
    <dbReference type="NCBI Taxonomy" id="2951807"/>
    <lineage>
        <taxon>Bacteria</taxon>
        <taxon>Pseudomonadati</taxon>
        <taxon>Pseudomonadota</taxon>
        <taxon>Alphaproteobacteria</taxon>
        <taxon>Sphingomonadales</taxon>
        <taxon>Sphingomonadaceae</taxon>
        <taxon>Sphingomonas</taxon>
    </lineage>
</organism>
<evidence type="ECO:0000256" key="2">
    <source>
        <dbReference type="ARBA" id="ARBA00022692"/>
    </source>
</evidence>
<proteinExistence type="predicted"/>
<keyword evidence="2 5" id="KW-0812">Transmembrane</keyword>
<comment type="caution">
    <text evidence="6">The sequence shown here is derived from an EMBL/GenBank/DDBJ whole genome shotgun (WGS) entry which is preliminary data.</text>
</comment>
<evidence type="ECO:0000313" key="6">
    <source>
        <dbReference type="EMBL" id="MCW6534127.1"/>
    </source>
</evidence>
<keyword evidence="3 5" id="KW-1133">Transmembrane helix</keyword>
<evidence type="ECO:0000256" key="1">
    <source>
        <dbReference type="ARBA" id="ARBA00022475"/>
    </source>
</evidence>
<dbReference type="EMBL" id="JANFAV010000002">
    <property type="protein sequence ID" value="MCW6534127.1"/>
    <property type="molecule type" value="Genomic_DNA"/>
</dbReference>
<dbReference type="RefSeq" id="WP_179515389.1">
    <property type="nucleotide sequence ID" value="NZ_JANFAV010000002.1"/>
</dbReference>
<evidence type="ECO:0000256" key="4">
    <source>
        <dbReference type="ARBA" id="ARBA00023136"/>
    </source>
</evidence>
<gene>
    <name evidence="6" type="ORF">NEE01_04940</name>
</gene>
<evidence type="ECO:0000256" key="5">
    <source>
        <dbReference type="SAM" id="Phobius"/>
    </source>
</evidence>
<feature type="transmembrane region" description="Helical" evidence="5">
    <location>
        <begin position="20"/>
        <end position="48"/>
    </location>
</feature>